<keyword evidence="3" id="KW-1185">Reference proteome</keyword>
<evidence type="ECO:0000313" key="2">
    <source>
        <dbReference type="EMBL" id="SMF87178.1"/>
    </source>
</evidence>
<feature type="region of interest" description="Disordered" evidence="1">
    <location>
        <begin position="1"/>
        <end position="62"/>
    </location>
</feature>
<dbReference type="EMBL" id="LT840184">
    <property type="protein sequence ID" value="SMF87178.1"/>
    <property type="molecule type" value="Genomic_DNA"/>
</dbReference>
<gene>
    <name evidence="2" type="ORF">SAMN05661091_3647</name>
</gene>
<dbReference type="RefSeq" id="WP_244562748.1">
    <property type="nucleotide sequence ID" value="NZ_LT840184.1"/>
</dbReference>
<reference evidence="2 3" key="1">
    <citation type="submission" date="2017-04" db="EMBL/GenBank/DDBJ databases">
        <authorList>
            <person name="Afonso C.L."/>
            <person name="Miller P.J."/>
            <person name="Scott M.A."/>
            <person name="Spackman E."/>
            <person name="Goraichik I."/>
            <person name="Dimitrov K.M."/>
            <person name="Suarez D.L."/>
            <person name="Swayne D.E."/>
        </authorList>
    </citation>
    <scope>NUCLEOTIDE SEQUENCE [LARGE SCALE GENOMIC DNA]</scope>
    <source>
        <strain evidence="2 3">N3/975</strain>
    </source>
</reference>
<organism evidence="2 3">
    <name type="scientific">Paenibacillus uliginis N3/975</name>
    <dbReference type="NCBI Taxonomy" id="1313296"/>
    <lineage>
        <taxon>Bacteria</taxon>
        <taxon>Bacillati</taxon>
        <taxon>Bacillota</taxon>
        <taxon>Bacilli</taxon>
        <taxon>Bacillales</taxon>
        <taxon>Paenibacillaceae</taxon>
        <taxon>Paenibacillus</taxon>
    </lineage>
</organism>
<name>A0A1X7HJW6_9BACL</name>
<proteinExistence type="predicted"/>
<feature type="compositionally biased region" description="Polar residues" evidence="1">
    <location>
        <begin position="41"/>
        <end position="54"/>
    </location>
</feature>
<sequence>MMANKNGNDINNQEDLKEQKDQFRNFVEGVTGENNRFDAVNQDTSYNSDQQNRLIDQHNLRK</sequence>
<evidence type="ECO:0000313" key="3">
    <source>
        <dbReference type="Proteomes" id="UP000192940"/>
    </source>
</evidence>
<dbReference type="Proteomes" id="UP000192940">
    <property type="component" value="Chromosome I"/>
</dbReference>
<protein>
    <submittedName>
        <fullName evidence="2">Uncharacterized protein</fullName>
    </submittedName>
</protein>
<evidence type="ECO:0000256" key="1">
    <source>
        <dbReference type="SAM" id="MobiDB-lite"/>
    </source>
</evidence>
<feature type="compositionally biased region" description="Polar residues" evidence="1">
    <location>
        <begin position="1"/>
        <end position="13"/>
    </location>
</feature>
<accession>A0A1X7HJW6</accession>
<dbReference type="AlphaFoldDB" id="A0A1X7HJW6"/>
<feature type="compositionally biased region" description="Basic and acidic residues" evidence="1">
    <location>
        <begin position="14"/>
        <end position="23"/>
    </location>
</feature>